<dbReference type="OrthoDB" id="9801479at2"/>
<proteinExistence type="predicted"/>
<dbReference type="GO" id="GO:0010181">
    <property type="term" value="F:FMN binding"/>
    <property type="evidence" value="ECO:0007669"/>
    <property type="project" value="InterPro"/>
</dbReference>
<gene>
    <name evidence="2" type="ORF">EV643_114176</name>
</gene>
<dbReference type="EMBL" id="SNWQ01000014">
    <property type="protein sequence ID" value="TDO45031.1"/>
    <property type="molecule type" value="Genomic_DNA"/>
</dbReference>
<name>A0A4R6KBM6_9ACTN</name>
<dbReference type="Pfam" id="PF03358">
    <property type="entry name" value="FMN_red"/>
    <property type="match status" value="1"/>
</dbReference>
<evidence type="ECO:0000313" key="2">
    <source>
        <dbReference type="EMBL" id="TDO45031.1"/>
    </source>
</evidence>
<evidence type="ECO:0000259" key="1">
    <source>
        <dbReference type="PROSITE" id="PS50902"/>
    </source>
</evidence>
<evidence type="ECO:0000313" key="3">
    <source>
        <dbReference type="Proteomes" id="UP000295388"/>
    </source>
</evidence>
<dbReference type="PROSITE" id="PS50902">
    <property type="entry name" value="FLAVODOXIN_LIKE"/>
    <property type="match status" value="1"/>
</dbReference>
<organism evidence="2 3">
    <name type="scientific">Kribbella caucasensis</name>
    <dbReference type="NCBI Taxonomy" id="2512215"/>
    <lineage>
        <taxon>Bacteria</taxon>
        <taxon>Bacillati</taxon>
        <taxon>Actinomycetota</taxon>
        <taxon>Actinomycetes</taxon>
        <taxon>Propionibacteriales</taxon>
        <taxon>Kribbellaceae</taxon>
        <taxon>Kribbella</taxon>
    </lineage>
</organism>
<dbReference type="RefSeq" id="WP_133802975.1">
    <property type="nucleotide sequence ID" value="NZ_SNWQ01000014.1"/>
</dbReference>
<feature type="domain" description="Flavodoxin-like" evidence="1">
    <location>
        <begin position="8"/>
        <end position="186"/>
    </location>
</feature>
<dbReference type="Proteomes" id="UP000295388">
    <property type="component" value="Unassembled WGS sequence"/>
</dbReference>
<sequence length="199" mass="20754">MSNTTARIAVAYHSGYGHTAKQAEAVAAGASAVPGAQADLVPLDELTDEVWERLAAADAIVFGAPTYMGSPSAVFKAFAEASAKVWGDNLGWRDKIAAGFTNSKAMSGDKLNSLVDFAVFAAQHGMIWVGLDEYPGWAESTASIEDLNRLGSWLGAMAQSDADLSAEKAPPETDLRTAAALGTRVATVTLRHLRGSLAA</sequence>
<dbReference type="GO" id="GO:0016020">
    <property type="term" value="C:membrane"/>
    <property type="evidence" value="ECO:0007669"/>
    <property type="project" value="TreeGrafter"/>
</dbReference>
<dbReference type="AlphaFoldDB" id="A0A4R6KBM6"/>
<dbReference type="GO" id="GO:0003955">
    <property type="term" value="F:NAD(P)H dehydrogenase (quinone) activity"/>
    <property type="evidence" value="ECO:0007669"/>
    <property type="project" value="TreeGrafter"/>
</dbReference>
<dbReference type="InterPro" id="IPR008254">
    <property type="entry name" value="Flavodoxin/NO_synth"/>
</dbReference>
<dbReference type="InterPro" id="IPR029039">
    <property type="entry name" value="Flavoprotein-like_sf"/>
</dbReference>
<dbReference type="PANTHER" id="PTHR30546">
    <property type="entry name" value="FLAVODOXIN-RELATED PROTEIN WRBA-RELATED"/>
    <property type="match status" value="1"/>
</dbReference>
<dbReference type="InterPro" id="IPR005025">
    <property type="entry name" value="FMN_Rdtase-like_dom"/>
</dbReference>
<dbReference type="Gene3D" id="3.40.50.360">
    <property type="match status" value="1"/>
</dbReference>
<dbReference type="PANTHER" id="PTHR30546:SF23">
    <property type="entry name" value="FLAVOPROTEIN-LIKE PROTEIN YCP4-RELATED"/>
    <property type="match status" value="1"/>
</dbReference>
<dbReference type="SUPFAM" id="SSF52218">
    <property type="entry name" value="Flavoproteins"/>
    <property type="match status" value="1"/>
</dbReference>
<protein>
    <submittedName>
        <fullName evidence="2">Multimeric flavodoxin WrbA</fullName>
    </submittedName>
</protein>
<keyword evidence="3" id="KW-1185">Reference proteome</keyword>
<accession>A0A4R6KBM6</accession>
<comment type="caution">
    <text evidence="2">The sequence shown here is derived from an EMBL/GenBank/DDBJ whole genome shotgun (WGS) entry which is preliminary data.</text>
</comment>
<reference evidence="2 3" key="1">
    <citation type="submission" date="2019-03" db="EMBL/GenBank/DDBJ databases">
        <title>Genomic Encyclopedia of Type Strains, Phase III (KMG-III): the genomes of soil and plant-associated and newly described type strains.</title>
        <authorList>
            <person name="Whitman W."/>
        </authorList>
    </citation>
    <scope>NUCLEOTIDE SEQUENCE [LARGE SCALE GENOMIC DNA]</scope>
    <source>
        <strain evidence="2 3">VKM Ac-2527</strain>
    </source>
</reference>